<dbReference type="OrthoDB" id="1607513at2759"/>
<keyword evidence="3" id="KW-1185">Reference proteome</keyword>
<dbReference type="PANTHER" id="PTHR46169">
    <property type="entry name" value="DNA REPLICATION-RELATED ELEMENT FACTOR, ISOFORM A"/>
    <property type="match status" value="1"/>
</dbReference>
<dbReference type="Pfam" id="PF05699">
    <property type="entry name" value="Dimer_Tnp_hAT"/>
    <property type="match status" value="1"/>
</dbReference>
<reference evidence="2" key="1">
    <citation type="submission" date="2021-06" db="EMBL/GenBank/DDBJ databases">
        <authorList>
            <person name="Hodson N. C."/>
            <person name="Mongue J. A."/>
            <person name="Jaron S. K."/>
        </authorList>
    </citation>
    <scope>NUCLEOTIDE SEQUENCE</scope>
</reference>
<dbReference type="AlphaFoldDB" id="A0A8J2P0I0"/>
<name>A0A8J2P0I0_9HEXA</name>
<dbReference type="InterPro" id="IPR008906">
    <property type="entry name" value="HATC_C_dom"/>
</dbReference>
<evidence type="ECO:0000259" key="1">
    <source>
        <dbReference type="Pfam" id="PF05699"/>
    </source>
</evidence>
<dbReference type="Proteomes" id="UP000708208">
    <property type="component" value="Unassembled WGS sequence"/>
</dbReference>
<comment type="caution">
    <text evidence="2">The sequence shown here is derived from an EMBL/GenBank/DDBJ whole genome shotgun (WGS) entry which is preliminary data.</text>
</comment>
<evidence type="ECO:0000313" key="3">
    <source>
        <dbReference type="Proteomes" id="UP000708208"/>
    </source>
</evidence>
<evidence type="ECO:0000313" key="2">
    <source>
        <dbReference type="EMBL" id="CAG7726229.1"/>
    </source>
</evidence>
<dbReference type="GO" id="GO:0006357">
    <property type="term" value="P:regulation of transcription by RNA polymerase II"/>
    <property type="evidence" value="ECO:0007669"/>
    <property type="project" value="TreeGrafter"/>
</dbReference>
<dbReference type="PANTHER" id="PTHR46169:SF29">
    <property type="entry name" value="DNA REPLICATION-RELATED ELEMENT FACTOR, ISOFORM A"/>
    <property type="match status" value="1"/>
</dbReference>
<dbReference type="InterPro" id="IPR052717">
    <property type="entry name" value="Vacuolar_transposase_reg"/>
</dbReference>
<feature type="domain" description="HAT C-terminal dimerisation" evidence="1">
    <location>
        <begin position="86"/>
        <end position="164"/>
    </location>
</feature>
<sequence>MLDPRFKTFPFESESCKINDGLCSKLIALKILEDEVASKAKDMGITQKPVLQHSIVERSAKKSIFDHLLAAKASAISTCAQSTKGEIDMYIELPYEDVHSNPLLFWKNNEQKFPILSNLAKIFLGFPASSGSVERLFSIAGALQRSRRSSLKWNKIETILCVRDLRLEEIFGN</sequence>
<dbReference type="EMBL" id="CAJVCH010132530">
    <property type="protein sequence ID" value="CAG7726229.1"/>
    <property type="molecule type" value="Genomic_DNA"/>
</dbReference>
<gene>
    <name evidence="2" type="ORF">AFUS01_LOCUS15149</name>
</gene>
<accession>A0A8J2P0I0</accession>
<dbReference type="GO" id="GO:0005634">
    <property type="term" value="C:nucleus"/>
    <property type="evidence" value="ECO:0007669"/>
    <property type="project" value="TreeGrafter"/>
</dbReference>
<proteinExistence type="predicted"/>
<dbReference type="GO" id="GO:0046983">
    <property type="term" value="F:protein dimerization activity"/>
    <property type="evidence" value="ECO:0007669"/>
    <property type="project" value="InterPro"/>
</dbReference>
<protein>
    <recommendedName>
        <fullName evidence="1">HAT C-terminal dimerisation domain-containing protein</fullName>
    </recommendedName>
</protein>
<organism evidence="2 3">
    <name type="scientific">Allacma fusca</name>
    <dbReference type="NCBI Taxonomy" id="39272"/>
    <lineage>
        <taxon>Eukaryota</taxon>
        <taxon>Metazoa</taxon>
        <taxon>Ecdysozoa</taxon>
        <taxon>Arthropoda</taxon>
        <taxon>Hexapoda</taxon>
        <taxon>Collembola</taxon>
        <taxon>Symphypleona</taxon>
        <taxon>Sminthuridae</taxon>
        <taxon>Allacma</taxon>
    </lineage>
</organism>